<dbReference type="AlphaFoldDB" id="A0A813E5W1"/>
<evidence type="ECO:0000259" key="3">
    <source>
        <dbReference type="PROSITE" id="PS50089"/>
    </source>
</evidence>
<evidence type="ECO:0000256" key="2">
    <source>
        <dbReference type="SAM" id="Phobius"/>
    </source>
</evidence>
<feature type="non-terminal residue" evidence="4">
    <location>
        <position position="1"/>
    </location>
</feature>
<evidence type="ECO:0000313" key="4">
    <source>
        <dbReference type="EMBL" id="CAE8595473.1"/>
    </source>
</evidence>
<dbReference type="PANTHER" id="PTHR22765:SF434">
    <property type="entry name" value="GB|AAD18119.1-RELATED"/>
    <property type="match status" value="1"/>
</dbReference>
<comment type="caution">
    <text evidence="4">The sequence shown here is derived from an EMBL/GenBank/DDBJ whole genome shotgun (WGS) entry which is preliminary data.</text>
</comment>
<dbReference type="GO" id="GO:0006511">
    <property type="term" value="P:ubiquitin-dependent protein catabolic process"/>
    <property type="evidence" value="ECO:0007669"/>
    <property type="project" value="TreeGrafter"/>
</dbReference>
<evidence type="ECO:0000256" key="1">
    <source>
        <dbReference type="PROSITE-ProRule" id="PRU00175"/>
    </source>
</evidence>
<keyword evidence="1" id="KW-0479">Metal-binding</keyword>
<dbReference type="InterPro" id="IPR013083">
    <property type="entry name" value="Znf_RING/FYVE/PHD"/>
</dbReference>
<keyword evidence="2" id="KW-0812">Transmembrane</keyword>
<gene>
    <name evidence="4" type="ORF">PGLA1383_LOCUS13984</name>
</gene>
<feature type="transmembrane region" description="Helical" evidence="2">
    <location>
        <begin position="26"/>
        <end position="45"/>
    </location>
</feature>
<dbReference type="Pfam" id="PF17123">
    <property type="entry name" value="zf-RING_11"/>
    <property type="match status" value="1"/>
</dbReference>
<reference evidence="4" key="1">
    <citation type="submission" date="2021-02" db="EMBL/GenBank/DDBJ databases">
        <authorList>
            <person name="Dougan E. K."/>
            <person name="Rhodes N."/>
            <person name="Thang M."/>
            <person name="Chan C."/>
        </authorList>
    </citation>
    <scope>NUCLEOTIDE SEQUENCE</scope>
</reference>
<keyword evidence="5" id="KW-1185">Reference proteome</keyword>
<dbReference type="InterPro" id="IPR051826">
    <property type="entry name" value="E3_ubiquitin-ligase_domain"/>
</dbReference>
<dbReference type="EMBL" id="CAJNNV010007878">
    <property type="protein sequence ID" value="CAE8595473.1"/>
    <property type="molecule type" value="Genomic_DNA"/>
</dbReference>
<dbReference type="SUPFAM" id="SSF57850">
    <property type="entry name" value="RING/U-box"/>
    <property type="match status" value="1"/>
</dbReference>
<dbReference type="PANTHER" id="PTHR22765">
    <property type="entry name" value="RING FINGER AND PROTEASE ASSOCIATED DOMAIN-CONTAINING"/>
    <property type="match status" value="1"/>
</dbReference>
<proteinExistence type="predicted"/>
<organism evidence="4 5">
    <name type="scientific">Polarella glacialis</name>
    <name type="common">Dinoflagellate</name>
    <dbReference type="NCBI Taxonomy" id="89957"/>
    <lineage>
        <taxon>Eukaryota</taxon>
        <taxon>Sar</taxon>
        <taxon>Alveolata</taxon>
        <taxon>Dinophyceae</taxon>
        <taxon>Suessiales</taxon>
        <taxon>Suessiaceae</taxon>
        <taxon>Polarella</taxon>
    </lineage>
</organism>
<dbReference type="GO" id="GO:0008270">
    <property type="term" value="F:zinc ion binding"/>
    <property type="evidence" value="ECO:0007669"/>
    <property type="project" value="UniProtKB-KW"/>
</dbReference>
<keyword evidence="1" id="KW-0862">Zinc</keyword>
<protein>
    <recommendedName>
        <fullName evidence="3">RING-type domain-containing protein</fullName>
    </recommendedName>
</protein>
<dbReference type="PROSITE" id="PS50089">
    <property type="entry name" value="ZF_RING_2"/>
    <property type="match status" value="1"/>
</dbReference>
<evidence type="ECO:0000313" key="5">
    <source>
        <dbReference type="Proteomes" id="UP000654075"/>
    </source>
</evidence>
<dbReference type="Gene3D" id="3.30.40.10">
    <property type="entry name" value="Zinc/RING finger domain, C3HC4 (zinc finger)"/>
    <property type="match status" value="1"/>
</dbReference>
<dbReference type="SMART" id="SM00184">
    <property type="entry name" value="RING"/>
    <property type="match status" value="1"/>
</dbReference>
<keyword evidence="2" id="KW-0472">Membrane</keyword>
<dbReference type="InterPro" id="IPR001841">
    <property type="entry name" value="Znf_RING"/>
</dbReference>
<name>A0A813E5W1_POLGL</name>
<keyword evidence="2" id="KW-1133">Transmembrane helix</keyword>
<dbReference type="GO" id="GO:0061630">
    <property type="term" value="F:ubiquitin protein ligase activity"/>
    <property type="evidence" value="ECO:0007669"/>
    <property type="project" value="TreeGrafter"/>
</dbReference>
<sequence>ASSGSRVTGQSCGKLQRGPVDDMNNVVVIMIILGSMVATAFAIILRNAWRNAIVDLRLDETGVAKASQATLAELAELAFPEVCVLEELMCSICLDGVAPTQPARKLSCGHAYHASCISCWWNCSQQSSSGKVTCPSCRKDLILQV</sequence>
<feature type="domain" description="RING-type" evidence="3">
    <location>
        <begin position="90"/>
        <end position="138"/>
    </location>
</feature>
<keyword evidence="1" id="KW-0863">Zinc-finger</keyword>
<dbReference type="Proteomes" id="UP000654075">
    <property type="component" value="Unassembled WGS sequence"/>
</dbReference>
<accession>A0A813E5W1</accession>